<dbReference type="Pfam" id="PF09674">
    <property type="entry name" value="DUF2400"/>
    <property type="match status" value="1"/>
</dbReference>
<evidence type="ECO:0000313" key="2">
    <source>
        <dbReference type="Proteomes" id="UP000664265"/>
    </source>
</evidence>
<evidence type="ECO:0000313" key="1">
    <source>
        <dbReference type="EMBL" id="MBO1363728.1"/>
    </source>
</evidence>
<keyword evidence="2" id="KW-1185">Reference proteome</keyword>
<sequence length="254" mass="29270">MDSKLKKQLTVYAEHYETSDFLPGDPSWFMHRAEGGDNQETTAFIASCLSYGNRKLFMPKIQQLFDMAKGNLYQWISNGEYQVNIPDSDVTFYRLQTYHHIHRLFDGLHSLFQTHRTLGAFLQAKGVTTAMEAIEVITQYFASWDVGHLIPHTAASSCKRICMFLRWMVRDHSPVDLGLWPFIDKRTLLMPLDTHVLQEAIRLNLIRNKSTTMKTVIALTKELKKFFPDDPLKGDFALFGYGMQQTKQTQGHDG</sequence>
<proteinExistence type="predicted"/>
<dbReference type="EMBL" id="JAERMS010000024">
    <property type="protein sequence ID" value="MBO1363728.1"/>
    <property type="molecule type" value="Genomic_DNA"/>
</dbReference>
<dbReference type="RefSeq" id="WP_107582697.1">
    <property type="nucleotide sequence ID" value="NZ_JAERMS010000024.1"/>
</dbReference>
<dbReference type="InterPro" id="IPR014127">
    <property type="entry name" value="CHP02757"/>
</dbReference>
<dbReference type="Proteomes" id="UP000664265">
    <property type="component" value="Unassembled WGS sequence"/>
</dbReference>
<organism evidence="1 2">
    <name type="scientific">Prevotella illustrans</name>
    <dbReference type="NCBI Taxonomy" id="2800387"/>
    <lineage>
        <taxon>Bacteria</taxon>
        <taxon>Pseudomonadati</taxon>
        <taxon>Bacteroidota</taxon>
        <taxon>Bacteroidia</taxon>
        <taxon>Bacteroidales</taxon>
        <taxon>Prevotellaceae</taxon>
        <taxon>Prevotella</taxon>
    </lineage>
</organism>
<reference evidence="1 2" key="1">
    <citation type="submission" date="2021-01" db="EMBL/GenBank/DDBJ databases">
        <title>Prevotella A2931 sp. nov.</title>
        <authorList>
            <person name="Buhl M."/>
            <person name="Oberhettinger P."/>
        </authorList>
    </citation>
    <scope>NUCLEOTIDE SEQUENCE [LARGE SCALE GENOMIC DNA]</scope>
    <source>
        <strain evidence="1 2">A2931</strain>
    </source>
</reference>
<accession>A0ABS3M6D5</accession>
<comment type="caution">
    <text evidence="1">The sequence shown here is derived from an EMBL/GenBank/DDBJ whole genome shotgun (WGS) entry which is preliminary data.</text>
</comment>
<protein>
    <submittedName>
        <fullName evidence="1">TIGR02757 family protein</fullName>
    </submittedName>
</protein>
<dbReference type="NCBIfam" id="TIGR02757">
    <property type="entry name" value="TIGR02757 family protein"/>
    <property type="match status" value="1"/>
</dbReference>
<name>A0ABS3M6D5_9BACT</name>
<gene>
    <name evidence="1" type="ORF">JHU38_08105</name>
</gene>